<dbReference type="EMBL" id="CAXAMM010002736">
    <property type="protein sequence ID" value="CAK8997225.1"/>
    <property type="molecule type" value="Genomic_DNA"/>
</dbReference>
<sequence length="304" mass="32689">MFLLLFALLSTVLGDCPVSDGDALSSLQVIPRRPKERRLDSSIVIPGLGSGGNPTPKMNTTEVIFDNETLSCSDEKWQYGEGYLWTFSQIAEAFMTYGANKFYEPNTGPDNLTQCVAALVIASGECSPIMGSGCNASATGPSGVFQLDFLRSSNTGTGNIINPQIAKDGNIMNLCISGFGAGFVTGAPWYDESKEEVVFLEGDSFATCMGAPDYVNNYSCPDPNSVAGTTYSNYVGTFCHKSYATSYSPCNIDQTTDRCCGMWNGGANSYQDPFPDYYLEKANDQLALGVDFKGICEAVLESMQ</sequence>
<organism evidence="1 3">
    <name type="scientific">Durusdinium trenchii</name>
    <dbReference type="NCBI Taxonomy" id="1381693"/>
    <lineage>
        <taxon>Eukaryota</taxon>
        <taxon>Sar</taxon>
        <taxon>Alveolata</taxon>
        <taxon>Dinophyceae</taxon>
        <taxon>Suessiales</taxon>
        <taxon>Symbiodiniaceae</taxon>
        <taxon>Durusdinium</taxon>
    </lineage>
</organism>
<comment type="caution">
    <text evidence="1">The sequence shown here is derived from an EMBL/GenBank/DDBJ whole genome shotgun (WGS) entry which is preliminary data.</text>
</comment>
<dbReference type="EMBL" id="CAXAMM010043918">
    <property type="protein sequence ID" value="CAK9112320.1"/>
    <property type="molecule type" value="Genomic_DNA"/>
</dbReference>
<gene>
    <name evidence="1" type="ORF">SCF082_LOCUS5136</name>
    <name evidence="2" type="ORF">SCF082_LOCUS52080</name>
</gene>
<dbReference type="Proteomes" id="UP001642464">
    <property type="component" value="Unassembled WGS sequence"/>
</dbReference>
<evidence type="ECO:0000313" key="1">
    <source>
        <dbReference type="EMBL" id="CAK8997225.1"/>
    </source>
</evidence>
<name>A0ABP0I3T2_9DINO</name>
<keyword evidence="3" id="KW-1185">Reference proteome</keyword>
<evidence type="ECO:0000313" key="3">
    <source>
        <dbReference type="Proteomes" id="UP001642464"/>
    </source>
</evidence>
<protein>
    <submittedName>
        <fullName evidence="1">Uncharacterized protein</fullName>
    </submittedName>
</protein>
<reference evidence="1 3" key="1">
    <citation type="submission" date="2024-02" db="EMBL/GenBank/DDBJ databases">
        <authorList>
            <person name="Chen Y."/>
            <person name="Shah S."/>
            <person name="Dougan E. K."/>
            <person name="Thang M."/>
            <person name="Chan C."/>
        </authorList>
    </citation>
    <scope>NUCLEOTIDE SEQUENCE [LARGE SCALE GENOMIC DNA]</scope>
</reference>
<proteinExistence type="predicted"/>
<accession>A0ABP0I3T2</accession>
<evidence type="ECO:0000313" key="2">
    <source>
        <dbReference type="EMBL" id="CAK9112320.1"/>
    </source>
</evidence>